<comment type="caution">
    <text evidence="1">The sequence shown here is derived from an EMBL/GenBank/DDBJ whole genome shotgun (WGS) entry which is preliminary data.</text>
</comment>
<dbReference type="Proteomes" id="UP000319619">
    <property type="component" value="Unassembled WGS sequence"/>
</dbReference>
<accession>A0A532UUU8</accession>
<name>A0A532UUU8_UNCL8</name>
<sequence length="396" mass="44957">MAQAPKSTLKFEGGCPDCGVREVALPPALPQVGDDFDWMTRDFDSFRRFMLEDLAARFPERTRWTPGDMEVVIIEVMAAVLDQISDMADRVAAEAYLETARNPNSVRRLLQMIGYDAALLADLKDDDSSLSNSKTKEEKLEALWRQNPTLMEEARKKGPRLIKTQKRMVTIEDYAQQLEEHPLVLCANASSHWSGSWTTLKAAVICWGEDNYLDEYSNKLTEPTEDLQKEVTEFHKERNITTPDWNSDTLPTIRTILRPYIEGYRMVAQEVILIDAVPVGIQMSISVFINVDYYQSEVKHAVEQALGTGPEGFFKPGRLAFGEDLHTSDIYEKLMSLNGIENVCLNRFKRFGNQYLDQSRTGTIKLDGLEVAVCDNNPQKPERGFYQLLLEGGRRG</sequence>
<evidence type="ECO:0008006" key="3">
    <source>
        <dbReference type="Google" id="ProtNLM"/>
    </source>
</evidence>
<evidence type="ECO:0000313" key="2">
    <source>
        <dbReference type="Proteomes" id="UP000319619"/>
    </source>
</evidence>
<dbReference type="AlphaFoldDB" id="A0A532UUU8"/>
<proteinExistence type="predicted"/>
<gene>
    <name evidence="1" type="ORF">CEE37_12275</name>
</gene>
<organism evidence="1 2">
    <name type="scientific">candidate division LCP-89 bacterium B3_LCP</name>
    <dbReference type="NCBI Taxonomy" id="2012998"/>
    <lineage>
        <taxon>Bacteria</taxon>
        <taxon>Pseudomonadati</taxon>
        <taxon>Bacteria division LCP-89</taxon>
    </lineage>
</organism>
<evidence type="ECO:0000313" key="1">
    <source>
        <dbReference type="EMBL" id="TKJ38537.1"/>
    </source>
</evidence>
<dbReference type="EMBL" id="NJBN01000009">
    <property type="protein sequence ID" value="TKJ38537.1"/>
    <property type="molecule type" value="Genomic_DNA"/>
</dbReference>
<reference evidence="1 2" key="1">
    <citation type="submission" date="2017-06" db="EMBL/GenBank/DDBJ databases">
        <title>Novel microbial phyla capable of carbon fixation and sulfur reduction in deep-sea sediments.</title>
        <authorList>
            <person name="Huang J."/>
            <person name="Baker B."/>
            <person name="Wang Y."/>
        </authorList>
    </citation>
    <scope>NUCLEOTIDE SEQUENCE [LARGE SCALE GENOMIC DNA]</scope>
    <source>
        <strain evidence="1">B3_LCP</strain>
    </source>
</reference>
<protein>
    <recommendedName>
        <fullName evidence="3">Baseplate protein J-like domain-containing protein</fullName>
    </recommendedName>
</protein>